<keyword evidence="3" id="KW-1185">Reference proteome</keyword>
<accession>A0A5J6WIJ9</accession>
<organism evidence="2 3">
    <name type="scientific">Moritella marina ATCC 15381</name>
    <dbReference type="NCBI Taxonomy" id="1202962"/>
    <lineage>
        <taxon>Bacteria</taxon>
        <taxon>Pseudomonadati</taxon>
        <taxon>Pseudomonadota</taxon>
        <taxon>Gammaproteobacteria</taxon>
        <taxon>Alteromonadales</taxon>
        <taxon>Moritellaceae</taxon>
        <taxon>Moritella</taxon>
    </lineage>
</organism>
<protein>
    <recommendedName>
        <fullName evidence="4">DUF481 domain-containing protein</fullName>
    </recommendedName>
</protein>
<sequence>MKVIIACICLSSSFAVLSEEITAEDILPTGEVVSVKEPVSAEELVSEKENVPTVDVLQSQLNTMMQDTAAWVDDIGSDDSNGDKGSANGYLQLSWLPRTADLGDVDANFKVSLHLPKWDERFALVIDNNDEDELLLDYESKDIDNEQEGINFAFQYIKRFGQERQVKNRVGFSRSQVYLRSEIQFNWQVRHVDFSLQPRLTYFIEDGWEPSIKTAAAYPLESSYLSLSASWQKLQTEANTRRKIGFYHIKPTGKNQLLVSGVQYSKSNDAEDIPNENYFISIRYRNLMYKSWMYYEVEPFTEFNQANDFKTEVGIIFSLISYYGH</sequence>
<name>A0A5J6WIJ9_MORMI</name>
<dbReference type="RefSeq" id="WP_019441855.1">
    <property type="nucleotide sequence ID" value="NZ_ALOE01000022.1"/>
</dbReference>
<dbReference type="OrthoDB" id="7054989at2"/>
<evidence type="ECO:0008006" key="4">
    <source>
        <dbReference type="Google" id="ProtNLM"/>
    </source>
</evidence>
<dbReference type="AlphaFoldDB" id="A0A5J6WIJ9"/>
<reference evidence="2 3" key="1">
    <citation type="submission" date="2019-09" db="EMBL/GenBank/DDBJ databases">
        <title>Hybrid Assembly of the complete Genome of the Deep-Sea Bacterium Moritella marina from long Nanopore and Illumina reads.</title>
        <authorList>
            <person name="Magin S."/>
            <person name="Georgoulis A."/>
            <person name="Papadimitriou K."/>
            <person name="Iliakis G."/>
            <person name="Vorgias C.E."/>
        </authorList>
    </citation>
    <scope>NUCLEOTIDE SEQUENCE [LARGE SCALE GENOMIC DNA]</scope>
    <source>
        <strain evidence="2 3">MP-1</strain>
    </source>
</reference>
<dbReference type="EMBL" id="CP044399">
    <property type="protein sequence ID" value="QFI37979.1"/>
    <property type="molecule type" value="Genomic_DNA"/>
</dbReference>
<evidence type="ECO:0000256" key="1">
    <source>
        <dbReference type="SAM" id="SignalP"/>
    </source>
</evidence>
<proteinExistence type="predicted"/>
<evidence type="ECO:0000313" key="3">
    <source>
        <dbReference type="Proteomes" id="UP000327424"/>
    </source>
</evidence>
<dbReference type="Proteomes" id="UP000327424">
    <property type="component" value="Chromosome"/>
</dbReference>
<keyword evidence="1" id="KW-0732">Signal</keyword>
<gene>
    <name evidence="2" type="ORF">FR932_09005</name>
</gene>
<feature type="signal peptide" evidence="1">
    <location>
        <begin position="1"/>
        <end position="18"/>
    </location>
</feature>
<dbReference type="KEGG" id="mmaa:FR932_09005"/>
<feature type="chain" id="PRO_5023912362" description="DUF481 domain-containing protein" evidence="1">
    <location>
        <begin position="19"/>
        <end position="325"/>
    </location>
</feature>
<evidence type="ECO:0000313" key="2">
    <source>
        <dbReference type="EMBL" id="QFI37979.1"/>
    </source>
</evidence>